<dbReference type="EMBL" id="BSNX01000055">
    <property type="protein sequence ID" value="GLQ74303.1"/>
    <property type="molecule type" value="Genomic_DNA"/>
</dbReference>
<evidence type="ECO:0000256" key="1">
    <source>
        <dbReference type="SAM" id="SignalP"/>
    </source>
</evidence>
<sequence length="214" mass="23836">MKLKLLTSTLIALFSFPALADNCPNFSEHKQYINGDEIQKDGAFYKAKNDPQKGTDVSSSWFWESIPECRRGLTTVLHDHPQRFRNGITSQRILSGDGMTNYTEINPNIVYVANKMEGGQHETLVRATDVTLKNKFSVGRTETSLKAGSLKFEEFIYGKQSATTVDAESVTTSLVEADKMLMTPMAIIGGRNVMAYIQSLEARISDLESKLAQK</sequence>
<evidence type="ECO:0000313" key="2">
    <source>
        <dbReference type="EMBL" id="GLQ74303.1"/>
    </source>
</evidence>
<feature type="chain" id="PRO_5043663569" evidence="1">
    <location>
        <begin position="21"/>
        <end position="214"/>
    </location>
</feature>
<organism evidence="2 3">
    <name type="scientific">Vibrio penaeicida</name>
    <dbReference type="NCBI Taxonomy" id="104609"/>
    <lineage>
        <taxon>Bacteria</taxon>
        <taxon>Pseudomonadati</taxon>
        <taxon>Pseudomonadota</taxon>
        <taxon>Gammaproteobacteria</taxon>
        <taxon>Vibrionales</taxon>
        <taxon>Vibrionaceae</taxon>
        <taxon>Vibrio</taxon>
    </lineage>
</organism>
<dbReference type="Proteomes" id="UP001156690">
    <property type="component" value="Unassembled WGS sequence"/>
</dbReference>
<gene>
    <name evidence="2" type="ORF">GCM10007932_36640</name>
</gene>
<comment type="caution">
    <text evidence="2">The sequence shown here is derived from an EMBL/GenBank/DDBJ whole genome shotgun (WGS) entry which is preliminary data.</text>
</comment>
<keyword evidence="1" id="KW-0732">Signal</keyword>
<feature type="signal peptide" evidence="1">
    <location>
        <begin position="1"/>
        <end position="20"/>
    </location>
</feature>
<evidence type="ECO:0000313" key="3">
    <source>
        <dbReference type="Proteomes" id="UP001156690"/>
    </source>
</evidence>
<name>A0AAV5NVM8_9VIBR</name>
<dbReference type="RefSeq" id="WP_126607161.1">
    <property type="nucleotide sequence ID" value="NZ_AP025145.1"/>
</dbReference>
<reference evidence="3" key="1">
    <citation type="journal article" date="2019" name="Int. J. Syst. Evol. Microbiol.">
        <title>The Global Catalogue of Microorganisms (GCM) 10K type strain sequencing project: providing services to taxonomists for standard genome sequencing and annotation.</title>
        <authorList>
            <consortium name="The Broad Institute Genomics Platform"/>
            <consortium name="The Broad Institute Genome Sequencing Center for Infectious Disease"/>
            <person name="Wu L."/>
            <person name="Ma J."/>
        </authorList>
    </citation>
    <scope>NUCLEOTIDE SEQUENCE [LARGE SCALE GENOMIC DNA]</scope>
    <source>
        <strain evidence="3">NBRC 15640</strain>
    </source>
</reference>
<proteinExistence type="predicted"/>
<protein>
    <submittedName>
        <fullName evidence="2">Uncharacterized protein</fullName>
    </submittedName>
</protein>
<accession>A0AAV5NVM8</accession>
<dbReference type="AlphaFoldDB" id="A0AAV5NVM8"/>
<keyword evidence="3" id="KW-1185">Reference proteome</keyword>